<dbReference type="InterPro" id="IPR011701">
    <property type="entry name" value="MFS"/>
</dbReference>
<feature type="domain" description="Major facilitator superfamily (MFS) profile" evidence="7">
    <location>
        <begin position="61"/>
        <end position="518"/>
    </location>
</feature>
<evidence type="ECO:0000259" key="7">
    <source>
        <dbReference type="PROSITE" id="PS50850"/>
    </source>
</evidence>
<evidence type="ECO:0000313" key="9">
    <source>
        <dbReference type="Proteomes" id="UP001287356"/>
    </source>
</evidence>
<evidence type="ECO:0000313" key="8">
    <source>
        <dbReference type="EMBL" id="KAK3376198.1"/>
    </source>
</evidence>
<feature type="transmembrane region" description="Helical" evidence="6">
    <location>
        <begin position="399"/>
        <end position="420"/>
    </location>
</feature>
<comment type="caution">
    <text evidence="8">The sequence shown here is derived from an EMBL/GenBank/DDBJ whole genome shotgun (WGS) entry which is preliminary data.</text>
</comment>
<name>A0AAE0NAK6_9PEZI</name>
<organism evidence="8 9">
    <name type="scientific">Lasiosphaeria ovina</name>
    <dbReference type="NCBI Taxonomy" id="92902"/>
    <lineage>
        <taxon>Eukaryota</taxon>
        <taxon>Fungi</taxon>
        <taxon>Dikarya</taxon>
        <taxon>Ascomycota</taxon>
        <taxon>Pezizomycotina</taxon>
        <taxon>Sordariomycetes</taxon>
        <taxon>Sordariomycetidae</taxon>
        <taxon>Sordariales</taxon>
        <taxon>Lasiosphaeriaceae</taxon>
        <taxon>Lasiosphaeria</taxon>
    </lineage>
</organism>
<dbReference type="AlphaFoldDB" id="A0AAE0NAK6"/>
<reference evidence="8" key="1">
    <citation type="journal article" date="2023" name="Mol. Phylogenet. Evol.">
        <title>Genome-scale phylogeny and comparative genomics of the fungal order Sordariales.</title>
        <authorList>
            <person name="Hensen N."/>
            <person name="Bonometti L."/>
            <person name="Westerberg I."/>
            <person name="Brannstrom I.O."/>
            <person name="Guillou S."/>
            <person name="Cros-Aarteil S."/>
            <person name="Calhoun S."/>
            <person name="Haridas S."/>
            <person name="Kuo A."/>
            <person name="Mondo S."/>
            <person name="Pangilinan J."/>
            <person name="Riley R."/>
            <person name="LaButti K."/>
            <person name="Andreopoulos B."/>
            <person name="Lipzen A."/>
            <person name="Chen C."/>
            <person name="Yan M."/>
            <person name="Daum C."/>
            <person name="Ng V."/>
            <person name="Clum A."/>
            <person name="Steindorff A."/>
            <person name="Ohm R.A."/>
            <person name="Martin F."/>
            <person name="Silar P."/>
            <person name="Natvig D.O."/>
            <person name="Lalanne C."/>
            <person name="Gautier V."/>
            <person name="Ament-Velasquez S.L."/>
            <person name="Kruys A."/>
            <person name="Hutchinson M.I."/>
            <person name="Powell A.J."/>
            <person name="Barry K."/>
            <person name="Miller A.N."/>
            <person name="Grigoriev I.V."/>
            <person name="Debuchy R."/>
            <person name="Gladieux P."/>
            <person name="Hiltunen Thoren M."/>
            <person name="Johannesson H."/>
        </authorList>
    </citation>
    <scope>NUCLEOTIDE SEQUENCE</scope>
    <source>
        <strain evidence="8">CBS 958.72</strain>
    </source>
</reference>
<dbReference type="GO" id="GO:0005886">
    <property type="term" value="C:plasma membrane"/>
    <property type="evidence" value="ECO:0007669"/>
    <property type="project" value="TreeGrafter"/>
</dbReference>
<gene>
    <name evidence="8" type="ORF">B0T24DRAFT_216378</name>
</gene>
<evidence type="ECO:0000256" key="6">
    <source>
        <dbReference type="SAM" id="Phobius"/>
    </source>
</evidence>
<evidence type="ECO:0000256" key="3">
    <source>
        <dbReference type="ARBA" id="ARBA00022989"/>
    </source>
</evidence>
<sequence length="542" mass="60279">MVGQTHTAERHLVHSHAKEGDIPGTVDLRAAEGDDTAYGQALYPVPAEDPNDPLQWSTRRKTLILVVCSLYSFLSNSALLGPSVYIGIYAEEFNISPTTASNIVSYANLAFGFGSLVLVPLYHKIGRRPVMLGSLLLYCGGLIGCSQATSYSSLMAARVIHGFGSSVCEALPVQLVNDIFFLHERGKRLGYYTVCLCFGSTGPLYAGYMLSGGHDWRLFFYVEFAFAVALFILAFFVVEETAYHRKPPTEGRQSQENLQRSSDGEKTSDAVVEHSPLAPEIPPRKTFLQTLKFWGIWEKDSDYFLMMARSFTYFLVPHVFWVVTTYGIYIGLGALTFNYIFPLKITAPPYNWSQTNSGLIAVASFLGYLLAIPFTPSSDLLAARLTRKNNGIRESEMRLGAMLPVMLLAPMGLILFGMAAQHDLHWIAYFFGVGITQFSSYFYFTFTLAYAVDSYTANISEMLIAMNLGKQAISFGMGLDLLTWVLDHGYAVMIAGVFVSILTANNLALILFMLRGKRIRAYMAKTWLARVHRESVKEIATH</sequence>
<dbReference type="InterPro" id="IPR036259">
    <property type="entry name" value="MFS_trans_sf"/>
</dbReference>
<feature type="transmembrane region" description="Helical" evidence="6">
    <location>
        <begin position="218"/>
        <end position="238"/>
    </location>
</feature>
<dbReference type="GO" id="GO:0022857">
    <property type="term" value="F:transmembrane transporter activity"/>
    <property type="evidence" value="ECO:0007669"/>
    <property type="project" value="InterPro"/>
</dbReference>
<protein>
    <submittedName>
        <fullName evidence="8">Major facilitator superfamily domain-containing protein</fullName>
    </submittedName>
</protein>
<dbReference type="SUPFAM" id="SSF103473">
    <property type="entry name" value="MFS general substrate transporter"/>
    <property type="match status" value="1"/>
</dbReference>
<evidence type="ECO:0000256" key="4">
    <source>
        <dbReference type="ARBA" id="ARBA00023136"/>
    </source>
</evidence>
<keyword evidence="9" id="KW-1185">Reference proteome</keyword>
<feature type="transmembrane region" description="Helical" evidence="6">
    <location>
        <begin position="103"/>
        <end position="123"/>
    </location>
</feature>
<evidence type="ECO:0000256" key="1">
    <source>
        <dbReference type="ARBA" id="ARBA00004141"/>
    </source>
</evidence>
<evidence type="ECO:0000256" key="2">
    <source>
        <dbReference type="ARBA" id="ARBA00022692"/>
    </source>
</evidence>
<keyword evidence="2 6" id="KW-0812">Transmembrane</keyword>
<feature type="region of interest" description="Disordered" evidence="5">
    <location>
        <begin position="1"/>
        <end position="21"/>
    </location>
</feature>
<accession>A0AAE0NAK6</accession>
<feature type="transmembrane region" description="Helical" evidence="6">
    <location>
        <begin position="464"/>
        <end position="486"/>
    </location>
</feature>
<evidence type="ECO:0000256" key="5">
    <source>
        <dbReference type="SAM" id="MobiDB-lite"/>
    </source>
</evidence>
<dbReference type="Gene3D" id="1.20.1250.20">
    <property type="entry name" value="MFS general substrate transporter like domains"/>
    <property type="match status" value="1"/>
</dbReference>
<feature type="compositionally biased region" description="Basic and acidic residues" evidence="5">
    <location>
        <begin position="7"/>
        <end position="21"/>
    </location>
</feature>
<comment type="subcellular location">
    <subcellularLocation>
        <location evidence="1">Membrane</location>
        <topology evidence="1">Multi-pass membrane protein</topology>
    </subcellularLocation>
</comment>
<dbReference type="InterPro" id="IPR020846">
    <property type="entry name" value="MFS_dom"/>
</dbReference>
<feature type="transmembrane region" description="Helical" evidence="6">
    <location>
        <begin position="426"/>
        <end position="452"/>
    </location>
</feature>
<dbReference type="PANTHER" id="PTHR23502:SF160">
    <property type="entry name" value="MAJOR FACILITATOR SUPERFAMILY (MFS) PROFILE DOMAIN-CONTAINING PROTEIN-RELATED"/>
    <property type="match status" value="1"/>
</dbReference>
<proteinExistence type="predicted"/>
<feature type="region of interest" description="Disordered" evidence="5">
    <location>
        <begin position="247"/>
        <end position="267"/>
    </location>
</feature>
<feature type="transmembrane region" description="Helical" evidence="6">
    <location>
        <begin position="63"/>
        <end position="88"/>
    </location>
</feature>
<feature type="transmembrane region" description="Helical" evidence="6">
    <location>
        <begin position="313"/>
        <end position="337"/>
    </location>
</feature>
<dbReference type="Pfam" id="PF07690">
    <property type="entry name" value="MFS_1"/>
    <property type="match status" value="1"/>
</dbReference>
<keyword evidence="4 6" id="KW-0472">Membrane</keyword>
<dbReference type="PANTHER" id="PTHR23502">
    <property type="entry name" value="MAJOR FACILITATOR SUPERFAMILY"/>
    <property type="match status" value="1"/>
</dbReference>
<feature type="transmembrane region" description="Helical" evidence="6">
    <location>
        <begin position="492"/>
        <end position="514"/>
    </location>
</feature>
<feature type="transmembrane region" description="Helical" evidence="6">
    <location>
        <begin position="357"/>
        <end position="378"/>
    </location>
</feature>
<dbReference type="PROSITE" id="PS50850">
    <property type="entry name" value="MFS"/>
    <property type="match status" value="1"/>
</dbReference>
<dbReference type="Proteomes" id="UP001287356">
    <property type="component" value="Unassembled WGS sequence"/>
</dbReference>
<feature type="compositionally biased region" description="Polar residues" evidence="5">
    <location>
        <begin position="251"/>
        <end position="261"/>
    </location>
</feature>
<keyword evidence="3 6" id="KW-1133">Transmembrane helix</keyword>
<feature type="transmembrane region" description="Helical" evidence="6">
    <location>
        <begin position="189"/>
        <end position="206"/>
    </location>
</feature>
<dbReference type="EMBL" id="JAULSN010000003">
    <property type="protein sequence ID" value="KAK3376198.1"/>
    <property type="molecule type" value="Genomic_DNA"/>
</dbReference>
<reference evidence="8" key="2">
    <citation type="submission" date="2023-06" db="EMBL/GenBank/DDBJ databases">
        <authorList>
            <consortium name="Lawrence Berkeley National Laboratory"/>
            <person name="Haridas S."/>
            <person name="Hensen N."/>
            <person name="Bonometti L."/>
            <person name="Westerberg I."/>
            <person name="Brannstrom I.O."/>
            <person name="Guillou S."/>
            <person name="Cros-Aarteil S."/>
            <person name="Calhoun S."/>
            <person name="Kuo A."/>
            <person name="Mondo S."/>
            <person name="Pangilinan J."/>
            <person name="Riley R."/>
            <person name="Labutti K."/>
            <person name="Andreopoulos B."/>
            <person name="Lipzen A."/>
            <person name="Chen C."/>
            <person name="Yanf M."/>
            <person name="Daum C."/>
            <person name="Ng V."/>
            <person name="Clum A."/>
            <person name="Steindorff A."/>
            <person name="Ohm R."/>
            <person name="Martin F."/>
            <person name="Silar P."/>
            <person name="Natvig D."/>
            <person name="Lalanne C."/>
            <person name="Gautier V."/>
            <person name="Ament-Velasquez S.L."/>
            <person name="Kruys A."/>
            <person name="Hutchinson M.I."/>
            <person name="Powell A.J."/>
            <person name="Barry K."/>
            <person name="Miller A.N."/>
            <person name="Grigoriev I.V."/>
            <person name="Debuchy R."/>
            <person name="Gladieux P."/>
            <person name="Thoren M.H."/>
            <person name="Johannesson H."/>
        </authorList>
    </citation>
    <scope>NUCLEOTIDE SEQUENCE</scope>
    <source>
        <strain evidence="8">CBS 958.72</strain>
    </source>
</reference>